<reference evidence="2 3" key="1">
    <citation type="submission" date="2018-01" db="EMBL/GenBank/DDBJ databases">
        <authorList>
            <person name="Gaut B.S."/>
            <person name="Morton B.R."/>
            <person name="Clegg M.T."/>
            <person name="Duvall M.R."/>
        </authorList>
    </citation>
    <scope>NUCLEOTIDE SEQUENCE [LARGE SCALE GENOMIC DNA]</scope>
    <source>
        <strain evidence="2 3">HR-AV</strain>
    </source>
</reference>
<keyword evidence="1" id="KW-0732">Signal</keyword>
<dbReference type="Proteomes" id="UP000236893">
    <property type="component" value="Unassembled WGS sequence"/>
</dbReference>
<evidence type="ECO:0000256" key="1">
    <source>
        <dbReference type="SAM" id="SignalP"/>
    </source>
</evidence>
<keyword evidence="3" id="KW-1185">Reference proteome</keyword>
<organism evidence="2 3">
    <name type="scientific">Solitalea longa</name>
    <dbReference type="NCBI Taxonomy" id="2079460"/>
    <lineage>
        <taxon>Bacteria</taxon>
        <taxon>Pseudomonadati</taxon>
        <taxon>Bacteroidota</taxon>
        <taxon>Sphingobacteriia</taxon>
        <taxon>Sphingobacteriales</taxon>
        <taxon>Sphingobacteriaceae</taxon>
        <taxon>Solitalea</taxon>
    </lineage>
</organism>
<feature type="chain" id="PRO_5015676732" description="DUF4843 domain-containing protein" evidence="1">
    <location>
        <begin position="31"/>
        <end position="157"/>
    </location>
</feature>
<name>A0A2S4ZZ72_9SPHI</name>
<evidence type="ECO:0000313" key="2">
    <source>
        <dbReference type="EMBL" id="POY35631.1"/>
    </source>
</evidence>
<sequence>MKKCGLIYKTTGMKKLLILLTALSALSLQACEKDSPGDNYDFSTSIPPYITIQSLKDQVVKQGASATVNLQMRTSLQQEVTATYKLTGAINLDNQTTVVERDKTTGLITVAIPANMAVGSEVVVTLVKAITKDGMSMTIGQDNNPDKQKVTIKVAPM</sequence>
<accession>A0A2S4ZZ72</accession>
<comment type="caution">
    <text evidence="2">The sequence shown here is derived from an EMBL/GenBank/DDBJ whole genome shotgun (WGS) entry which is preliminary data.</text>
</comment>
<dbReference type="EMBL" id="PQVF01000010">
    <property type="protein sequence ID" value="POY35631.1"/>
    <property type="molecule type" value="Genomic_DNA"/>
</dbReference>
<protein>
    <recommendedName>
        <fullName evidence="4">DUF4843 domain-containing protein</fullName>
    </recommendedName>
</protein>
<feature type="signal peptide" evidence="1">
    <location>
        <begin position="1"/>
        <end position="30"/>
    </location>
</feature>
<gene>
    <name evidence="2" type="ORF">C3K47_14650</name>
</gene>
<proteinExistence type="predicted"/>
<evidence type="ECO:0008006" key="4">
    <source>
        <dbReference type="Google" id="ProtNLM"/>
    </source>
</evidence>
<dbReference type="PROSITE" id="PS51257">
    <property type="entry name" value="PROKAR_LIPOPROTEIN"/>
    <property type="match status" value="1"/>
</dbReference>
<evidence type="ECO:0000313" key="3">
    <source>
        <dbReference type="Proteomes" id="UP000236893"/>
    </source>
</evidence>
<dbReference type="AlphaFoldDB" id="A0A2S4ZZ72"/>